<proteinExistence type="predicted"/>
<keyword evidence="2" id="KW-1185">Reference proteome</keyword>
<name>Q2Z140_9CAUD</name>
<dbReference type="Proteomes" id="UP000001239">
    <property type="component" value="Segment"/>
</dbReference>
<reference evidence="1 2" key="1">
    <citation type="journal article" date="2002" name="Genetika">
        <title>Phenogenetic characterization of a group of giant Phi KZ-like bacteriophages of Pseudomonas aeruginosa].</title>
        <authorList>
            <person name="Burkal'tseva M.V."/>
            <person name="Krylov V.N."/>
            <person name="Pleteneva E.A."/>
            <person name="Shaburova O.V."/>
            <person name="Krylov S.V."/>
            <person name="Volckaert G."/>
            <person name="Sykilinda N.N."/>
            <person name="Kurochkina L.P."/>
            <person name="Mesyanzhinov V.V."/>
        </authorList>
    </citation>
    <scope>NUCLEOTIDE SEQUENCE [LARGE SCALE GENOMIC DNA]</scope>
</reference>
<reference evidence="1 2" key="3">
    <citation type="journal article" date="2004" name="Bioinformatics">
        <title>PHIRE, a deterministic approach to reveal regulatory elements in bacteriophage genomes.</title>
        <authorList>
            <person name="Lavigne R."/>
            <person name="Sun W.D."/>
            <person name="Volckaert G."/>
        </authorList>
    </citation>
    <scope>NUCLEOTIDE SEQUENCE [LARGE SCALE GENOMIC DNA]</scope>
</reference>
<dbReference type="KEGG" id="vg:5176718"/>
<protein>
    <submittedName>
        <fullName evidence="1">Uncharacterized protein</fullName>
    </submittedName>
</protein>
<dbReference type="EMBL" id="AJ697969">
    <property type="protein sequence ID" value="CAG27135.1"/>
    <property type="molecule type" value="Genomic_DNA"/>
</dbReference>
<dbReference type="RefSeq" id="YP_418074.1">
    <property type="nucleotide sequence ID" value="NC_007623.1"/>
</dbReference>
<sequence>MPLFKRQPMLIISCPNIGQISWVATQLVEDSLYHIFADGSLVEDDILEEWLETETENILFDEEGQVKMSPLLHEQEYWNLVKDPHAMTEFYMDEALGILDHLFQLNKDKLAEVSNTLSVERYWVIRHLPNHWLIKLYGDPK</sequence>
<dbReference type="GeneID" id="5176718"/>
<evidence type="ECO:0000313" key="1">
    <source>
        <dbReference type="EMBL" id="CAG27135.1"/>
    </source>
</evidence>
<reference evidence="1 2" key="4">
    <citation type="journal article" date="2005" name="J. Mol. Biol.">
        <title>Genome comparison of Pseudomonas aeruginosa large phages.</title>
        <authorList>
            <person name="Hertveldt K."/>
            <person name="Lavigne R."/>
            <person name="Pleteneva E."/>
            <person name="Sernova N."/>
            <person name="Kurochkina L."/>
            <person name="Korchevskii R."/>
            <person name="Robben J."/>
            <person name="Mesyanzhinov V."/>
            <person name="Krylov V.N."/>
            <person name="Volckaert G."/>
        </authorList>
    </citation>
    <scope>NUCLEOTIDE SEQUENCE</scope>
</reference>
<evidence type="ECO:0000313" key="2">
    <source>
        <dbReference type="Proteomes" id="UP000001239"/>
    </source>
</evidence>
<accession>Q2Z140</accession>
<organism evidence="1 2">
    <name type="scientific">Pseudomonas phage EL</name>
    <dbReference type="NCBI Taxonomy" id="273133"/>
    <lineage>
        <taxon>Viruses</taxon>
        <taxon>Duplodnaviria</taxon>
        <taxon>Heunggongvirae</taxon>
        <taxon>Uroviricota</taxon>
        <taxon>Caudoviricetes</taxon>
        <taxon>Chimalliviridae</taxon>
        <taxon>Elvirus</taxon>
        <taxon>Elvirus EL</taxon>
    </lineage>
</organism>
<reference evidence="1 2" key="2">
    <citation type="journal article" date="2003" name="Res. Microbiol.">
        <title>Myoviridae bacteriophages of Pseudomonas aeruginosa: a long and complex evolutionary pathway.</title>
        <authorList>
            <person name="Krylov V.N."/>
            <person name="Pleteneva E.A."/>
            <person name="Bourkalsteva M.V."/>
            <person name="Shaburova O.V."/>
            <person name="Volckaert G."/>
            <person name="Sykilinda N.N."/>
            <person name="Kurochkina L.P."/>
            <person name="Mesyanzhinov V.V."/>
        </authorList>
    </citation>
    <scope>NUCLEOTIDE SEQUENCE [LARGE SCALE GENOMIC DNA]</scope>
</reference>